<keyword evidence="1 2" id="KW-0238">DNA-binding</keyword>
<sequence length="228" mass="24484">MSAGEEPASARPVGVRAAQAAQTRQQLVLAAIELFSDRAYDEVTVADIARSAGVAHGLLFHHFGTKRGIYLAALEETVARMNASFAVPESGPAEQIRAALVHRLRYLAEHRGLALRAVQAGRGEDPQAWDVFEGARWNELALVASLLGLDGDNPTLRMVGRTIAAVFDEMTVQWLGNDQQPSVERVVDWIMAAAVGCLRSASLLDPDLHLEPALEVLDAASKAQGASR</sequence>
<dbReference type="InterPro" id="IPR001647">
    <property type="entry name" value="HTH_TetR"/>
</dbReference>
<gene>
    <name evidence="4" type="ORF">ACIB24_07035</name>
</gene>
<feature type="domain" description="HTH tetR-type" evidence="3">
    <location>
        <begin position="21"/>
        <end position="81"/>
    </location>
</feature>
<evidence type="ECO:0000256" key="2">
    <source>
        <dbReference type="PROSITE-ProRule" id="PRU00335"/>
    </source>
</evidence>
<dbReference type="SUPFAM" id="SSF46689">
    <property type="entry name" value="Homeodomain-like"/>
    <property type="match status" value="1"/>
</dbReference>
<dbReference type="Pfam" id="PF00440">
    <property type="entry name" value="TetR_N"/>
    <property type="match status" value="1"/>
</dbReference>
<dbReference type="RefSeq" id="WP_398277273.1">
    <property type="nucleotide sequence ID" value="NZ_JBITLV010000002.1"/>
</dbReference>
<proteinExistence type="predicted"/>
<dbReference type="Gene3D" id="1.10.357.10">
    <property type="entry name" value="Tetracycline Repressor, domain 2"/>
    <property type="match status" value="1"/>
</dbReference>
<reference evidence="4 5" key="1">
    <citation type="submission" date="2024-10" db="EMBL/GenBank/DDBJ databases">
        <title>The Natural Products Discovery Center: Release of the First 8490 Sequenced Strains for Exploring Actinobacteria Biosynthetic Diversity.</title>
        <authorList>
            <person name="Kalkreuter E."/>
            <person name="Kautsar S.A."/>
            <person name="Yang D."/>
            <person name="Bader C.D."/>
            <person name="Teijaro C.N."/>
            <person name="Fluegel L."/>
            <person name="Davis C.M."/>
            <person name="Simpson J.R."/>
            <person name="Lauterbach L."/>
            <person name="Steele A.D."/>
            <person name="Gui C."/>
            <person name="Meng S."/>
            <person name="Li G."/>
            <person name="Viehrig K."/>
            <person name="Ye F."/>
            <person name="Su P."/>
            <person name="Kiefer A.F."/>
            <person name="Nichols A."/>
            <person name="Cepeda A.J."/>
            <person name="Yan W."/>
            <person name="Fan B."/>
            <person name="Jiang Y."/>
            <person name="Adhikari A."/>
            <person name="Zheng C.-J."/>
            <person name="Schuster L."/>
            <person name="Cowan T.M."/>
            <person name="Smanski M.J."/>
            <person name="Chevrette M.G."/>
            <person name="De Carvalho L.P.S."/>
            <person name="Shen B."/>
        </authorList>
    </citation>
    <scope>NUCLEOTIDE SEQUENCE [LARGE SCALE GENOMIC DNA]</scope>
    <source>
        <strain evidence="4 5">NPDC049639</strain>
    </source>
</reference>
<comment type="caution">
    <text evidence="4">The sequence shown here is derived from an EMBL/GenBank/DDBJ whole genome shotgun (WGS) entry which is preliminary data.</text>
</comment>
<dbReference type="Proteomes" id="UP001612915">
    <property type="component" value="Unassembled WGS sequence"/>
</dbReference>
<dbReference type="PRINTS" id="PR00455">
    <property type="entry name" value="HTHTETR"/>
</dbReference>
<protein>
    <submittedName>
        <fullName evidence="4">TetR/AcrR family transcriptional regulator</fullName>
    </submittedName>
</protein>
<keyword evidence="5" id="KW-1185">Reference proteome</keyword>
<evidence type="ECO:0000313" key="4">
    <source>
        <dbReference type="EMBL" id="MFI7586813.1"/>
    </source>
</evidence>
<accession>A0ABW8AKB5</accession>
<dbReference type="PROSITE" id="PS50977">
    <property type="entry name" value="HTH_TETR_2"/>
    <property type="match status" value="1"/>
</dbReference>
<evidence type="ECO:0000256" key="1">
    <source>
        <dbReference type="ARBA" id="ARBA00023125"/>
    </source>
</evidence>
<organism evidence="4 5">
    <name type="scientific">Spongisporangium articulatum</name>
    <dbReference type="NCBI Taxonomy" id="3362603"/>
    <lineage>
        <taxon>Bacteria</taxon>
        <taxon>Bacillati</taxon>
        <taxon>Actinomycetota</taxon>
        <taxon>Actinomycetes</taxon>
        <taxon>Kineosporiales</taxon>
        <taxon>Kineosporiaceae</taxon>
        <taxon>Spongisporangium</taxon>
    </lineage>
</organism>
<evidence type="ECO:0000259" key="3">
    <source>
        <dbReference type="PROSITE" id="PS50977"/>
    </source>
</evidence>
<name>A0ABW8AKB5_9ACTN</name>
<dbReference type="EMBL" id="JBITLV010000002">
    <property type="protein sequence ID" value="MFI7586813.1"/>
    <property type="molecule type" value="Genomic_DNA"/>
</dbReference>
<feature type="DNA-binding region" description="H-T-H motif" evidence="2">
    <location>
        <begin position="44"/>
        <end position="63"/>
    </location>
</feature>
<dbReference type="PANTHER" id="PTHR30055">
    <property type="entry name" value="HTH-TYPE TRANSCRIPTIONAL REGULATOR RUTR"/>
    <property type="match status" value="1"/>
</dbReference>
<evidence type="ECO:0000313" key="5">
    <source>
        <dbReference type="Proteomes" id="UP001612915"/>
    </source>
</evidence>
<dbReference type="PANTHER" id="PTHR30055:SF226">
    <property type="entry name" value="HTH-TYPE TRANSCRIPTIONAL REGULATOR PKSA"/>
    <property type="match status" value="1"/>
</dbReference>
<dbReference type="InterPro" id="IPR050109">
    <property type="entry name" value="HTH-type_TetR-like_transc_reg"/>
</dbReference>
<dbReference type="InterPro" id="IPR009057">
    <property type="entry name" value="Homeodomain-like_sf"/>
</dbReference>